<evidence type="ECO:0000259" key="9">
    <source>
        <dbReference type="PROSITE" id="PS50109"/>
    </source>
</evidence>
<dbReference type="GO" id="GO:0005524">
    <property type="term" value="F:ATP binding"/>
    <property type="evidence" value="ECO:0007669"/>
    <property type="project" value="UniProtKB-KW"/>
</dbReference>
<dbReference type="Gene3D" id="3.30.565.10">
    <property type="entry name" value="Histidine kinase-like ATPase, C-terminal domain"/>
    <property type="match status" value="1"/>
</dbReference>
<comment type="caution">
    <text evidence="10">The sequence shown here is derived from an EMBL/GenBank/DDBJ whole genome shotgun (WGS) entry which is preliminary data.</text>
</comment>
<accession>A0A4R8GEX8</accession>
<dbReference type="InterPro" id="IPR022066">
    <property type="entry name" value="PdtaS_GAF"/>
</dbReference>
<evidence type="ECO:0000256" key="6">
    <source>
        <dbReference type="ARBA" id="ARBA00022777"/>
    </source>
</evidence>
<evidence type="ECO:0000313" key="10">
    <source>
        <dbReference type="EMBL" id="TDX38424.1"/>
    </source>
</evidence>
<dbReference type="GO" id="GO:0004673">
    <property type="term" value="F:protein histidine kinase activity"/>
    <property type="evidence" value="ECO:0007669"/>
    <property type="project" value="UniProtKB-EC"/>
</dbReference>
<dbReference type="Gene3D" id="3.30.450.280">
    <property type="entry name" value="GAF domain"/>
    <property type="match status" value="1"/>
</dbReference>
<evidence type="ECO:0000256" key="8">
    <source>
        <dbReference type="ARBA" id="ARBA00023012"/>
    </source>
</evidence>
<dbReference type="Proteomes" id="UP000295472">
    <property type="component" value="Unassembled WGS sequence"/>
</dbReference>
<keyword evidence="6 10" id="KW-0418">Kinase</keyword>
<protein>
    <recommendedName>
        <fullName evidence="2">histidine kinase</fullName>
        <ecNumber evidence="2">2.7.13.3</ecNumber>
    </recommendedName>
</protein>
<keyword evidence="4" id="KW-0808">Transferase</keyword>
<dbReference type="InterPro" id="IPR003594">
    <property type="entry name" value="HATPase_dom"/>
</dbReference>
<dbReference type="Pfam" id="PF07568">
    <property type="entry name" value="HisKA_2"/>
    <property type="match status" value="1"/>
</dbReference>
<dbReference type="InterPro" id="IPR038424">
    <property type="entry name" value="H_kinase_PdtaS_GAF_sf"/>
</dbReference>
<evidence type="ECO:0000313" key="11">
    <source>
        <dbReference type="Proteomes" id="UP000295472"/>
    </source>
</evidence>
<dbReference type="EMBL" id="SOEF01000035">
    <property type="protein sequence ID" value="TDX38424.1"/>
    <property type="molecule type" value="Genomic_DNA"/>
</dbReference>
<dbReference type="EC" id="2.7.13.3" evidence="2"/>
<dbReference type="RefSeq" id="WP_134060027.1">
    <property type="nucleotide sequence ID" value="NZ_SOEF01000035.1"/>
</dbReference>
<dbReference type="AlphaFoldDB" id="A0A4R8GEX8"/>
<dbReference type="InterPro" id="IPR005467">
    <property type="entry name" value="His_kinase_dom"/>
</dbReference>
<dbReference type="SMART" id="SM00387">
    <property type="entry name" value="HATPase_c"/>
    <property type="match status" value="1"/>
</dbReference>
<keyword evidence="7" id="KW-0067">ATP-binding</keyword>
<dbReference type="InterPro" id="IPR036890">
    <property type="entry name" value="HATPase_C_sf"/>
</dbReference>
<name>A0A4R8GEX8_9FIRM</name>
<dbReference type="InterPro" id="IPR011495">
    <property type="entry name" value="Sig_transdc_His_kin_sub2_dim/P"/>
</dbReference>
<evidence type="ECO:0000256" key="3">
    <source>
        <dbReference type="ARBA" id="ARBA00022553"/>
    </source>
</evidence>
<dbReference type="Pfam" id="PF12282">
    <property type="entry name" value="GAF_PdtaS"/>
    <property type="match status" value="1"/>
</dbReference>
<dbReference type="PANTHER" id="PTHR41523">
    <property type="entry name" value="TWO-COMPONENT SYSTEM SENSOR PROTEIN"/>
    <property type="match status" value="1"/>
</dbReference>
<organism evidence="10 11">
    <name type="scientific">Halanaerobium congolense</name>
    <dbReference type="NCBI Taxonomy" id="54121"/>
    <lineage>
        <taxon>Bacteria</taxon>
        <taxon>Bacillati</taxon>
        <taxon>Bacillota</taxon>
        <taxon>Clostridia</taxon>
        <taxon>Halanaerobiales</taxon>
        <taxon>Halanaerobiaceae</taxon>
        <taxon>Halanaerobium</taxon>
    </lineage>
</organism>
<keyword evidence="5" id="KW-0547">Nucleotide-binding</keyword>
<evidence type="ECO:0000256" key="7">
    <source>
        <dbReference type="ARBA" id="ARBA00022840"/>
    </source>
</evidence>
<dbReference type="GO" id="GO:0000160">
    <property type="term" value="P:phosphorelay signal transduction system"/>
    <property type="evidence" value="ECO:0007669"/>
    <property type="project" value="UniProtKB-KW"/>
</dbReference>
<dbReference type="PROSITE" id="PS50109">
    <property type="entry name" value="HIS_KIN"/>
    <property type="match status" value="1"/>
</dbReference>
<proteinExistence type="predicted"/>
<evidence type="ECO:0000256" key="5">
    <source>
        <dbReference type="ARBA" id="ARBA00022741"/>
    </source>
</evidence>
<keyword evidence="8" id="KW-0902">Two-component regulatory system</keyword>
<dbReference type="Pfam" id="PF02518">
    <property type="entry name" value="HATPase_c"/>
    <property type="match status" value="1"/>
</dbReference>
<reference evidence="10 11" key="1">
    <citation type="submission" date="2019-03" db="EMBL/GenBank/DDBJ databases">
        <title>Subsurface microbial communities from deep shales in Ohio and West Virginia, USA.</title>
        <authorList>
            <person name="Wrighton K."/>
        </authorList>
    </citation>
    <scope>NUCLEOTIDE SEQUENCE [LARGE SCALE GENOMIC DNA]</scope>
    <source>
        <strain evidence="10 11">DSMZ 11287</strain>
    </source>
</reference>
<dbReference type="Gene3D" id="3.30.450.20">
    <property type="entry name" value="PAS domain"/>
    <property type="match status" value="1"/>
</dbReference>
<dbReference type="SUPFAM" id="SSF55874">
    <property type="entry name" value="ATPase domain of HSP90 chaperone/DNA topoisomerase II/histidine kinase"/>
    <property type="match status" value="1"/>
</dbReference>
<keyword evidence="3" id="KW-0597">Phosphoprotein</keyword>
<comment type="catalytic activity">
    <reaction evidence="1">
        <text>ATP + protein L-histidine = ADP + protein N-phospho-L-histidine.</text>
        <dbReference type="EC" id="2.7.13.3"/>
    </reaction>
</comment>
<feature type="domain" description="Histidine kinase" evidence="9">
    <location>
        <begin position="280"/>
        <end position="472"/>
    </location>
</feature>
<evidence type="ECO:0000256" key="2">
    <source>
        <dbReference type="ARBA" id="ARBA00012438"/>
    </source>
</evidence>
<evidence type="ECO:0000256" key="1">
    <source>
        <dbReference type="ARBA" id="ARBA00000085"/>
    </source>
</evidence>
<dbReference type="GeneID" id="57013652"/>
<evidence type="ECO:0000256" key="4">
    <source>
        <dbReference type="ARBA" id="ARBA00022679"/>
    </source>
</evidence>
<sequence>MLRKLCQEQTRLSEQDIEQLEKLAEQLPRIANLVKADVFIDCPIDDPDAILVVAEAKPRGAKTISNYKGSVVGELAIRTNEPAAVRTMETGVATRDLKALTQENKKVKQNVEPIKNEAGKIIAVLIMERDITADIKKNKQMEILTETTEQLSDLLSLDESEDVIANYINDAIIIFNNQGYAKYANTVAQKLYSDLGYKDKIKGMHFNNITLGKKQFRELAIEVNSTETFEVSLSNMILKVNYSMMYGEKQIAGLVMLIKDITEVKKKEKKLVLKSVALEEIHHRVKNNLQMIASLLRLQARRVDNEEGRQALIVSINRILSIAVTHDILSQNEINEVCIKSILNKIIENTSAYFLNEQKNIRIKLLGDNFIVDSEKATSIALVVNELLQNSLKHAFEKQENGLIKVKIYHGNNYSNISIIDNGIGFDIQKIKKNRLGFKIVKTIVADKLDGHLDLESSQQGTKIVFDFKNGI</sequence>
<dbReference type="PANTHER" id="PTHR41523:SF8">
    <property type="entry name" value="ETHYLENE RESPONSE SENSOR PROTEIN"/>
    <property type="match status" value="1"/>
</dbReference>
<gene>
    <name evidence="10" type="ORF">C7954_1355</name>
</gene>